<feature type="transmembrane region" description="Helical" evidence="1">
    <location>
        <begin position="17"/>
        <end position="36"/>
    </location>
</feature>
<evidence type="ECO:0000256" key="1">
    <source>
        <dbReference type="SAM" id="Phobius"/>
    </source>
</evidence>
<sequence>MRSMAGEAELVGLWRSWGIQALVLLSFTLQVSLLILAEFRRWIDSGVLRFFVWSAYMLADSTAIYVLGHMSVTGGGGSSSAAELEDDDELVALWAPFLLMHLGGQDNITAYAIEDNRLWLRHLQTLAVQAAAAAYVLYESSILSNSSSRRRRFGSGLLVIRRPAAIVMFVVGVLKYGERVWALRCAGSSTSGDNYRPFAKSTMTLDKWSDTRRLHPIVCSTGSSLDHPDTEACLLIAQAMVDVPKDLLQGPLPYVVSYAGPAALPWEELYKVVEMQLSLMHDAFYTKAEVTHTCYGLCIRIACAVATTVAFVHLVQDLFFHPVPEVRRASGGGRRRAADVAITCVLLVGALVLEITSALRALLSSWTCALLLQNCGAEHPYYGECFQEMCNSLGRALVSLRRLARAAQWRRRCCWSRTMGQHSLLQLWHRAMSSSSRWSRMARCVGLEDPWNTLVHSSSITVPAFVEQLLQEHIAENASDRRSVPDDHGHLFNSRGPAALRSWGLHERHSWTVEETILVWHIATAVYTCRCKQQMEAAEDAGAACRSRTTTIVEAVEALSNYMLFLLAARPYMLPAPANRNAYVEMCYGLSCLTYSSVDDLATALQRYGDASLNTAASSSSSSFDFSYVGTVEHSSLVHNGIFKTACMLGAKLVGESERDHSPAAGNGDSMLELLLQVWAEMLCNTGHRCSAYSHARQLGSGGELITVAAILSQYFTKDII</sequence>
<feature type="transmembrane region" description="Helical" evidence="1">
    <location>
        <begin position="48"/>
        <end position="68"/>
    </location>
</feature>
<evidence type="ECO:0000259" key="2">
    <source>
        <dbReference type="Pfam" id="PF13968"/>
    </source>
</evidence>
<accession>A0ABC9AIB3</accession>
<evidence type="ECO:0000313" key="3">
    <source>
        <dbReference type="EMBL" id="CAL4977950.1"/>
    </source>
</evidence>
<keyword evidence="1" id="KW-1133">Transmembrane helix</keyword>
<keyword evidence="4" id="KW-1185">Reference proteome</keyword>
<name>A0ABC9AIB3_9POAL</name>
<evidence type="ECO:0000313" key="4">
    <source>
        <dbReference type="Proteomes" id="UP001497457"/>
    </source>
</evidence>
<keyword evidence="1" id="KW-0472">Membrane</keyword>
<proteinExistence type="predicted"/>
<dbReference type="AlphaFoldDB" id="A0ABC9AIB3"/>
<gene>
    <name evidence="3" type="ORF">URODEC1_LOCUS54443</name>
</gene>
<organism evidence="3 4">
    <name type="scientific">Urochloa decumbens</name>
    <dbReference type="NCBI Taxonomy" id="240449"/>
    <lineage>
        <taxon>Eukaryota</taxon>
        <taxon>Viridiplantae</taxon>
        <taxon>Streptophyta</taxon>
        <taxon>Embryophyta</taxon>
        <taxon>Tracheophyta</taxon>
        <taxon>Spermatophyta</taxon>
        <taxon>Magnoliopsida</taxon>
        <taxon>Liliopsida</taxon>
        <taxon>Poales</taxon>
        <taxon>Poaceae</taxon>
        <taxon>PACMAD clade</taxon>
        <taxon>Panicoideae</taxon>
        <taxon>Panicodae</taxon>
        <taxon>Paniceae</taxon>
        <taxon>Melinidinae</taxon>
        <taxon>Urochloa</taxon>
    </lineage>
</organism>
<dbReference type="Pfam" id="PF13968">
    <property type="entry name" value="DUF4220"/>
    <property type="match status" value="1"/>
</dbReference>
<dbReference type="EMBL" id="OZ075130">
    <property type="protein sequence ID" value="CAL4977950.1"/>
    <property type="molecule type" value="Genomic_DNA"/>
</dbReference>
<dbReference type="InterPro" id="IPR007658">
    <property type="entry name" value="DUF594"/>
</dbReference>
<dbReference type="InterPro" id="IPR025315">
    <property type="entry name" value="DUF4220"/>
</dbReference>
<protein>
    <recommendedName>
        <fullName evidence="2">DUF4220 domain-containing protein</fullName>
    </recommendedName>
</protein>
<reference evidence="3 4" key="2">
    <citation type="submission" date="2024-10" db="EMBL/GenBank/DDBJ databases">
        <authorList>
            <person name="Ryan C."/>
        </authorList>
    </citation>
    <scope>NUCLEOTIDE SEQUENCE [LARGE SCALE GENOMIC DNA]</scope>
</reference>
<keyword evidence="1" id="KW-0812">Transmembrane</keyword>
<dbReference type="Pfam" id="PF04578">
    <property type="entry name" value="DUF594"/>
    <property type="match status" value="1"/>
</dbReference>
<dbReference type="Proteomes" id="UP001497457">
    <property type="component" value="Chromosome 20rd"/>
</dbReference>
<feature type="domain" description="DUF4220" evidence="2">
    <location>
        <begin position="53"/>
        <end position="426"/>
    </location>
</feature>
<reference evidence="4" key="1">
    <citation type="submission" date="2024-06" db="EMBL/GenBank/DDBJ databases">
        <authorList>
            <person name="Ryan C."/>
        </authorList>
    </citation>
    <scope>NUCLEOTIDE SEQUENCE [LARGE SCALE GENOMIC DNA]</scope>
</reference>
<dbReference type="PANTHER" id="PTHR31325">
    <property type="entry name" value="OS01G0798800 PROTEIN-RELATED"/>
    <property type="match status" value="1"/>
</dbReference>